<organism evidence="3 4">
    <name type="scientific">Candidatus Nomurabacteria bacterium RIFCSPLOWO2_01_FULL_42_17</name>
    <dbReference type="NCBI Taxonomy" id="1801780"/>
    <lineage>
        <taxon>Bacteria</taxon>
        <taxon>Candidatus Nomuraibacteriota</taxon>
    </lineage>
</organism>
<evidence type="ECO:0000313" key="4">
    <source>
        <dbReference type="Proteomes" id="UP000178104"/>
    </source>
</evidence>
<dbReference type="AlphaFoldDB" id="A0A1F6XLH3"/>
<evidence type="ECO:0000313" key="3">
    <source>
        <dbReference type="EMBL" id="OGI94933.1"/>
    </source>
</evidence>
<feature type="region of interest" description="Disordered" evidence="1">
    <location>
        <begin position="1"/>
        <end position="24"/>
    </location>
</feature>
<keyword evidence="2" id="KW-0472">Membrane</keyword>
<sequence length="165" mass="17259">MSVALLGLASQKTTHTTKGKMKRKKKEVRFDTRVVLGALILFVISILVTGCGTTGGGGGPATSRLDAKGPIVTLTRTVKITTDAKGITTTNLVEDYSNMSPAAGELALKKAEFKSRKNQGNQGNQPVKKGWFGSILGPNPVSVFGSGVSPGFIPIHGNGSYWGGR</sequence>
<evidence type="ECO:0000256" key="2">
    <source>
        <dbReference type="SAM" id="Phobius"/>
    </source>
</evidence>
<dbReference type="EMBL" id="MFVE01000009">
    <property type="protein sequence ID" value="OGI94933.1"/>
    <property type="molecule type" value="Genomic_DNA"/>
</dbReference>
<accession>A0A1F6XLH3</accession>
<evidence type="ECO:0000256" key="1">
    <source>
        <dbReference type="SAM" id="MobiDB-lite"/>
    </source>
</evidence>
<protein>
    <submittedName>
        <fullName evidence="3">Uncharacterized protein</fullName>
    </submittedName>
</protein>
<dbReference type="STRING" id="1801780.A2917_01880"/>
<proteinExistence type="predicted"/>
<feature type="transmembrane region" description="Helical" evidence="2">
    <location>
        <begin position="30"/>
        <end position="48"/>
    </location>
</feature>
<comment type="caution">
    <text evidence="3">The sequence shown here is derived from an EMBL/GenBank/DDBJ whole genome shotgun (WGS) entry which is preliminary data.</text>
</comment>
<name>A0A1F6XLH3_9BACT</name>
<gene>
    <name evidence="3" type="ORF">A2917_01880</name>
</gene>
<keyword evidence="2" id="KW-0812">Transmembrane</keyword>
<dbReference type="Proteomes" id="UP000178104">
    <property type="component" value="Unassembled WGS sequence"/>
</dbReference>
<feature type="compositionally biased region" description="Basic residues" evidence="1">
    <location>
        <begin position="15"/>
        <end position="24"/>
    </location>
</feature>
<keyword evidence="2" id="KW-1133">Transmembrane helix</keyword>
<reference evidence="3 4" key="1">
    <citation type="journal article" date="2016" name="Nat. Commun.">
        <title>Thousands of microbial genomes shed light on interconnected biogeochemical processes in an aquifer system.</title>
        <authorList>
            <person name="Anantharaman K."/>
            <person name="Brown C.T."/>
            <person name="Hug L.A."/>
            <person name="Sharon I."/>
            <person name="Castelle C.J."/>
            <person name="Probst A.J."/>
            <person name="Thomas B.C."/>
            <person name="Singh A."/>
            <person name="Wilkins M.J."/>
            <person name="Karaoz U."/>
            <person name="Brodie E.L."/>
            <person name="Williams K.H."/>
            <person name="Hubbard S.S."/>
            <person name="Banfield J.F."/>
        </authorList>
    </citation>
    <scope>NUCLEOTIDE SEQUENCE [LARGE SCALE GENOMIC DNA]</scope>
</reference>